<keyword evidence="2" id="KW-0812">Transmembrane</keyword>
<keyword evidence="4" id="KW-1185">Reference proteome</keyword>
<feature type="compositionally biased region" description="Basic and acidic residues" evidence="1">
    <location>
        <begin position="99"/>
        <end position="111"/>
    </location>
</feature>
<feature type="transmembrane region" description="Helical" evidence="2">
    <location>
        <begin position="15"/>
        <end position="36"/>
    </location>
</feature>
<accession>A0A6F8ZKT9</accession>
<feature type="compositionally biased region" description="Basic and acidic residues" evidence="1">
    <location>
        <begin position="72"/>
        <end position="91"/>
    </location>
</feature>
<evidence type="ECO:0000256" key="2">
    <source>
        <dbReference type="SAM" id="Phobius"/>
    </source>
</evidence>
<name>A0A6F8ZKT9_9CAUD</name>
<keyword evidence="2" id="KW-0472">Membrane</keyword>
<evidence type="ECO:0000313" key="3">
    <source>
        <dbReference type="EMBL" id="CAB1282908.1"/>
    </source>
</evidence>
<keyword evidence="2" id="KW-1133">Transmembrane helix</keyword>
<protein>
    <submittedName>
        <fullName evidence="3">Phage i-spanin protein</fullName>
    </submittedName>
</protein>
<sequence>MIPLSTDPIKSAQRWAAVCGILLGLVIIACTGLYIWGMQRKVEKLEAANTTAVATGAADEAWRQGHITYTKDREEAKNATEQVLERNRDWADQPVPSDVADRLRKHPDAAR</sequence>
<reference evidence="3 4" key="1">
    <citation type="submission" date="2020-03" db="EMBL/GenBank/DDBJ databases">
        <authorList>
            <person name="Ansaldi M."/>
            <person name="Clavijo F."/>
        </authorList>
    </citation>
    <scope>NUCLEOTIDE SEQUENCE [LARGE SCALE GENOMIC DNA]</scope>
</reference>
<feature type="region of interest" description="Disordered" evidence="1">
    <location>
        <begin position="72"/>
        <end position="111"/>
    </location>
</feature>
<evidence type="ECO:0000313" key="4">
    <source>
        <dbReference type="Proteomes" id="UP000501273"/>
    </source>
</evidence>
<dbReference type="EMBL" id="LR778216">
    <property type="protein sequence ID" value="CAB1282908.1"/>
    <property type="molecule type" value="Genomic_DNA"/>
</dbReference>
<proteinExistence type="predicted"/>
<dbReference type="Proteomes" id="UP000501273">
    <property type="component" value="Chromosome"/>
</dbReference>
<organism evidence="3 4">
    <name type="scientific">Xylella phage Cota</name>
    <dbReference type="NCBI Taxonomy" id="2699877"/>
    <lineage>
        <taxon>Viruses</taxon>
        <taxon>Duplodnaviria</taxon>
        <taxon>Heunggongvirae</taxon>
        <taxon>Uroviricota</taxon>
        <taxon>Caudoviricetes</taxon>
        <taxon>Autographivirales</taxon>
        <taxon>Autonotataviridae</taxon>
        <taxon>Cotavirus</taxon>
        <taxon>Cotavirus cota</taxon>
    </lineage>
</organism>
<evidence type="ECO:0000256" key="1">
    <source>
        <dbReference type="SAM" id="MobiDB-lite"/>
    </source>
</evidence>